<protein>
    <submittedName>
        <fullName evidence="1">Uncharacterized protein</fullName>
    </submittedName>
</protein>
<name>A0ABR3ZZR7_9LECA</name>
<evidence type="ECO:0000313" key="2">
    <source>
        <dbReference type="Proteomes" id="UP001590950"/>
    </source>
</evidence>
<sequence>MCHEYSRRWLPNGHLQQRSAKSHGFLCQRDTPGEAEALHAFLKRQLVVFLRSSSDGDGGTLRVQRSGPLGAGTMNEPISHDQRSCLGNNGRHAMMQRRKLQDLWVLANRLLTSTKCADLSVDEGHISRGNGDAQYIDILDHRESQILDIGCEDLSEESNQRSYQCIDDEGLHEPSLCFEDFDAGQSAHPDQGFDHLDYGDIGDLKDSDETVSQHSGEYLQPMEVDDPANPFSEHEEQVPTSWDQGNDEEEYHVVVEEDVLPAILPGGPIGEGCSQAWDIMEEPFEGTPRKPNYSPMMSSPREIRDGIYGVLVDLHIPMSDRESSFKCPSKCCAAKHKPDRAAWERQFADIRNSYSTVSKQFYNELVEVFFRDNSWALHRARLREDANSEPMTLTKDSLHMYDNYSKNKYMTRFKHLNMQICLTPFAVVDLCTPKDLFEPSTPADLLAYQIHQNPEKLRKHTLNEEVQCEMYRTVLEGLVSKQKKCFPELQTLTLKISLHAPQATRSSTLTRKVEDRCGITFKVKVLLNIPEFTEHRLQTFRANLDGPGNNFCIETIEPNTLEPRRRMLSPLAGLDGVYRVQVKRRWIVLHRPKGTKPVCCVANDGAIEEDNVLASHMTQRHTFTSVEQMLQSATTNFKLFQVTGLTEYEISKEDVIEILEHEGTGMSYECLSNG</sequence>
<comment type="caution">
    <text evidence="1">The sequence shown here is derived from an EMBL/GenBank/DDBJ whole genome shotgun (WGS) entry which is preliminary data.</text>
</comment>
<accession>A0ABR3ZZR7</accession>
<proteinExistence type="predicted"/>
<evidence type="ECO:0000313" key="1">
    <source>
        <dbReference type="EMBL" id="KAL2039164.1"/>
    </source>
</evidence>
<organism evidence="1 2">
    <name type="scientific">Stereocaulon virgatum</name>
    <dbReference type="NCBI Taxonomy" id="373712"/>
    <lineage>
        <taxon>Eukaryota</taxon>
        <taxon>Fungi</taxon>
        <taxon>Dikarya</taxon>
        <taxon>Ascomycota</taxon>
        <taxon>Pezizomycotina</taxon>
        <taxon>Lecanoromycetes</taxon>
        <taxon>OSLEUM clade</taxon>
        <taxon>Lecanoromycetidae</taxon>
        <taxon>Lecanorales</taxon>
        <taxon>Lecanorineae</taxon>
        <taxon>Stereocaulaceae</taxon>
        <taxon>Stereocaulon</taxon>
    </lineage>
</organism>
<dbReference type="Proteomes" id="UP001590950">
    <property type="component" value="Unassembled WGS sequence"/>
</dbReference>
<keyword evidence="2" id="KW-1185">Reference proteome</keyword>
<gene>
    <name evidence="1" type="ORF">N7G274_008213</name>
</gene>
<dbReference type="EMBL" id="JBEFKJ010000027">
    <property type="protein sequence ID" value="KAL2039164.1"/>
    <property type="molecule type" value="Genomic_DNA"/>
</dbReference>
<reference evidence="1 2" key="1">
    <citation type="submission" date="2024-09" db="EMBL/GenBank/DDBJ databases">
        <title>Rethinking Asexuality: The Enigmatic Case of Functional Sexual Genes in Lepraria (Stereocaulaceae).</title>
        <authorList>
            <person name="Doellman M."/>
            <person name="Sun Y."/>
            <person name="Barcenas-Pena A."/>
            <person name="Lumbsch H.T."/>
            <person name="Grewe F."/>
        </authorList>
    </citation>
    <scope>NUCLEOTIDE SEQUENCE [LARGE SCALE GENOMIC DNA]</scope>
    <source>
        <strain evidence="1 2">Mercado 3170</strain>
    </source>
</reference>